<evidence type="ECO:0000259" key="4">
    <source>
        <dbReference type="PROSITE" id="PS51063"/>
    </source>
</evidence>
<dbReference type="CDD" id="cd00038">
    <property type="entry name" value="CAP_ED"/>
    <property type="match status" value="1"/>
</dbReference>
<organism evidence="5 6">
    <name type="scientific">Jannaschia rubra</name>
    <dbReference type="NCBI Taxonomy" id="282197"/>
    <lineage>
        <taxon>Bacteria</taxon>
        <taxon>Pseudomonadati</taxon>
        <taxon>Pseudomonadota</taxon>
        <taxon>Alphaproteobacteria</taxon>
        <taxon>Rhodobacterales</taxon>
        <taxon>Roseobacteraceae</taxon>
        <taxon>Jannaschia</taxon>
    </lineage>
</organism>
<keyword evidence="3" id="KW-0804">Transcription</keyword>
<evidence type="ECO:0000256" key="3">
    <source>
        <dbReference type="ARBA" id="ARBA00023163"/>
    </source>
</evidence>
<dbReference type="OrthoDB" id="7584044at2"/>
<proteinExistence type="predicted"/>
<dbReference type="InterPro" id="IPR012318">
    <property type="entry name" value="HTH_CRP"/>
</dbReference>
<dbReference type="GO" id="GO:0006355">
    <property type="term" value="P:regulation of DNA-templated transcription"/>
    <property type="evidence" value="ECO:0007669"/>
    <property type="project" value="InterPro"/>
</dbReference>
<keyword evidence="2" id="KW-0238">DNA-binding</keyword>
<dbReference type="RefSeq" id="WP_143114920.1">
    <property type="nucleotide sequence ID" value="NZ_CXPG01000025.1"/>
</dbReference>
<keyword evidence="1" id="KW-0805">Transcription regulation</keyword>
<evidence type="ECO:0000313" key="6">
    <source>
        <dbReference type="Proteomes" id="UP000048908"/>
    </source>
</evidence>
<dbReference type="Gene3D" id="1.10.10.10">
    <property type="entry name" value="Winged helix-like DNA-binding domain superfamily/Winged helix DNA-binding domain"/>
    <property type="match status" value="1"/>
</dbReference>
<dbReference type="InterPro" id="IPR018490">
    <property type="entry name" value="cNMP-bd_dom_sf"/>
</dbReference>
<dbReference type="SMART" id="SM00419">
    <property type="entry name" value="HTH_CRP"/>
    <property type="match status" value="1"/>
</dbReference>
<evidence type="ECO:0000256" key="1">
    <source>
        <dbReference type="ARBA" id="ARBA00023015"/>
    </source>
</evidence>
<evidence type="ECO:0000256" key="2">
    <source>
        <dbReference type="ARBA" id="ARBA00023125"/>
    </source>
</evidence>
<dbReference type="Gene3D" id="2.60.120.10">
    <property type="entry name" value="Jelly Rolls"/>
    <property type="match status" value="1"/>
</dbReference>
<dbReference type="InterPro" id="IPR000595">
    <property type="entry name" value="cNMP-bd_dom"/>
</dbReference>
<gene>
    <name evidence="5" type="primary">fixK_4</name>
    <name evidence="5" type="ORF">JAN5088_03572</name>
</gene>
<dbReference type="Pfam" id="PF00027">
    <property type="entry name" value="cNMP_binding"/>
    <property type="match status" value="1"/>
</dbReference>
<name>A0A0M6XUF4_9RHOB</name>
<dbReference type="InterPro" id="IPR036390">
    <property type="entry name" value="WH_DNA-bd_sf"/>
</dbReference>
<accession>A0A0M6XUF4</accession>
<protein>
    <submittedName>
        <fullName evidence="5">Nitrogen fixation regulation protein FixK</fullName>
    </submittedName>
</protein>
<dbReference type="STRING" id="282197.SAMN04488517_11165"/>
<dbReference type="Proteomes" id="UP000048908">
    <property type="component" value="Unassembled WGS sequence"/>
</dbReference>
<feature type="domain" description="HTH crp-type" evidence="4">
    <location>
        <begin position="149"/>
        <end position="223"/>
    </location>
</feature>
<dbReference type="AlphaFoldDB" id="A0A0M6XUF4"/>
<dbReference type="SUPFAM" id="SSF51206">
    <property type="entry name" value="cAMP-binding domain-like"/>
    <property type="match status" value="1"/>
</dbReference>
<dbReference type="GO" id="GO:0003677">
    <property type="term" value="F:DNA binding"/>
    <property type="evidence" value="ECO:0007669"/>
    <property type="project" value="UniProtKB-KW"/>
</dbReference>
<evidence type="ECO:0000313" key="5">
    <source>
        <dbReference type="EMBL" id="CTQ34776.1"/>
    </source>
</evidence>
<dbReference type="SUPFAM" id="SSF46785">
    <property type="entry name" value="Winged helix' DNA-binding domain"/>
    <property type="match status" value="1"/>
</dbReference>
<dbReference type="InterPro" id="IPR036388">
    <property type="entry name" value="WH-like_DNA-bd_sf"/>
</dbReference>
<dbReference type="PROSITE" id="PS51063">
    <property type="entry name" value="HTH_CRP_2"/>
    <property type="match status" value="1"/>
</dbReference>
<dbReference type="EMBL" id="CXPG01000025">
    <property type="protein sequence ID" value="CTQ34776.1"/>
    <property type="molecule type" value="Genomic_DNA"/>
</dbReference>
<reference evidence="5 6" key="1">
    <citation type="submission" date="2015-07" db="EMBL/GenBank/DDBJ databases">
        <authorList>
            <person name="Noorani M."/>
        </authorList>
    </citation>
    <scope>NUCLEOTIDE SEQUENCE [LARGE SCALE GENOMIC DNA]</scope>
    <source>
        <strain evidence="5 6">CECT 5088</strain>
    </source>
</reference>
<dbReference type="InterPro" id="IPR014710">
    <property type="entry name" value="RmlC-like_jellyroll"/>
</dbReference>
<keyword evidence="6" id="KW-1185">Reference proteome</keyword>
<sequence>MPIQCESCPLRRLPVFDPMTPEEVAFTQRFKVGEMVVDAGSVVMQEGLGSSQLFTVLEGLGLRYKTLPDGQRQIISFVMPGDFIGLQSAVMEDMGHSFRATTRMRLCVFDKRRLWTLFESHPDRAFDLTWLAADEERFLGETLASLGQRPAATRMAWLLLHLYRRGRELGLTDGATMPLPYRQQDMADALGLSLVHTNKTLARLREGGVVNWQDGILTVPDAGALARAANADPSEVRHRPLI</sequence>
<dbReference type="Pfam" id="PF13545">
    <property type="entry name" value="HTH_Crp_2"/>
    <property type="match status" value="1"/>
</dbReference>